<name>A0A6N4SRC5_CYTH3</name>
<organism evidence="2 3">
    <name type="scientific">Cytophaga hutchinsonii (strain ATCC 33406 / DSM 1761 / CIP 103989 / NBRC 15051 / NCIMB 9469 / D465)</name>
    <dbReference type="NCBI Taxonomy" id="269798"/>
    <lineage>
        <taxon>Bacteria</taxon>
        <taxon>Pseudomonadati</taxon>
        <taxon>Bacteroidota</taxon>
        <taxon>Cytophagia</taxon>
        <taxon>Cytophagales</taxon>
        <taxon>Cytophagaceae</taxon>
        <taxon>Cytophaga</taxon>
    </lineage>
</organism>
<proteinExistence type="predicted"/>
<dbReference type="RefSeq" id="WP_011585060.1">
    <property type="nucleotide sequence ID" value="NC_008255.1"/>
</dbReference>
<keyword evidence="3" id="KW-1185">Reference proteome</keyword>
<evidence type="ECO:0000313" key="3">
    <source>
        <dbReference type="Proteomes" id="UP000001822"/>
    </source>
</evidence>
<feature type="domain" description="DUF7793" evidence="1">
    <location>
        <begin position="12"/>
        <end position="123"/>
    </location>
</feature>
<protein>
    <recommendedName>
        <fullName evidence="1">DUF7793 domain-containing protein</fullName>
    </recommendedName>
</protein>
<dbReference type="InterPro" id="IPR056695">
    <property type="entry name" value="DUF7793"/>
</dbReference>
<dbReference type="EMBL" id="CP000383">
    <property type="protein sequence ID" value="ABG58943.1"/>
    <property type="molecule type" value="Genomic_DNA"/>
</dbReference>
<dbReference type="Proteomes" id="UP000001822">
    <property type="component" value="Chromosome"/>
</dbReference>
<reference evidence="2 3" key="1">
    <citation type="journal article" date="2007" name="Appl. Environ. Microbiol.">
        <title>Genome sequence of the cellulolytic gliding bacterium Cytophaga hutchinsonii.</title>
        <authorList>
            <person name="Xie G."/>
            <person name="Bruce D.C."/>
            <person name="Challacombe J.F."/>
            <person name="Chertkov O."/>
            <person name="Detter J.C."/>
            <person name="Gilna P."/>
            <person name="Han C.S."/>
            <person name="Lucas S."/>
            <person name="Misra M."/>
            <person name="Myers G.L."/>
            <person name="Richardson P."/>
            <person name="Tapia R."/>
            <person name="Thayer N."/>
            <person name="Thompson L.S."/>
            <person name="Brettin T.S."/>
            <person name="Henrissat B."/>
            <person name="Wilson D.B."/>
            <person name="McBride M.J."/>
        </authorList>
    </citation>
    <scope>NUCLEOTIDE SEQUENCE [LARGE SCALE GENOMIC DNA]</scope>
    <source>
        <strain evidence="3">ATCC 33406 / DSM 1761 / CIP 103989 / NBRC 15051 / NCIMB 9469 / D465</strain>
    </source>
</reference>
<dbReference type="KEGG" id="chu:CHU_1675"/>
<sequence>MSKKYESECIKFYIEEGILYGIYLAPVLTLEVAQEVVKQRLLFAAGVTYPVLADIRNIKSVTSQARAFFAKPESNTFISAGALIVNNIFLETIGNIFIYLNKPSIPSRLFRNEQDAVKWLKTFL</sequence>
<evidence type="ECO:0000259" key="1">
    <source>
        <dbReference type="Pfam" id="PF25056"/>
    </source>
</evidence>
<dbReference type="Pfam" id="PF25056">
    <property type="entry name" value="DUF7793"/>
    <property type="match status" value="1"/>
</dbReference>
<evidence type="ECO:0000313" key="2">
    <source>
        <dbReference type="EMBL" id="ABG58943.1"/>
    </source>
</evidence>
<dbReference type="OrthoDB" id="957652at2"/>
<dbReference type="Gene3D" id="3.40.970.30">
    <property type="entry name" value="yp_829618.1 like domains"/>
    <property type="match status" value="1"/>
</dbReference>
<gene>
    <name evidence="2" type="ordered locus">CHU_1675</name>
</gene>
<dbReference type="AlphaFoldDB" id="A0A6N4SRC5"/>
<dbReference type="Gene3D" id="3.40.1680.10">
    <property type="entry name" value="yp_829618.1 domain like"/>
    <property type="match status" value="1"/>
</dbReference>
<accession>A0A6N4SRC5</accession>